<accession>A0A930UCI6</accession>
<sequence>ANDNHVKLMFKAGATLTAGDVLTMTVNGTSNSSCGVSSSQSYEWKLTVGTPASWADGADHDDTAADGLTDLDLNAAATDTYTGLAFHRTAAGCDARRAVLASSSRTIFGLHRYDGSTRETSAVADDVPFTGTEHVRVYLRSSYRQHTPGTLQASLVISGDCASATRPAPLTLAWPVTVVVDPAPQLTVTPLTVTIVRSAATTGIRATATDNDDTDVAVAIDAAAARFFELQGAAGRYELRPRPDARPEAGSYTVAFTATDDAGGPAVTAQATAVVVVREGSGGATEAAAVDAGAAVVRALGMGGIDEILDRPAPAPGAGAALLEMLAAKEHELESGQIDLAEFLEGQAVALPLQQAQTGGTGFGVWVAGSRRDVGGVDEDEAGAAVYVDGEMTSTSFGLDFRYGLMSAGLGYGLHETTAAYGYENTRGAVPESEYELELRLLQPYAALDFKGWRLALAAATGGGDLLLRPDGEDERELEADYLGYAFGVAHRRPFAGGGELRLRGSYSSGELDVAETEEDAAAASMDAEGSALRMALGYGHELALGPAASLKPFFEAGHLLLQGDGAVASSSALLQGGIEFTGGPLAGGVSYQHAIGDDLTLAGYDLALRFGYQFGGLGLGFEADPGYGLAGATEMLADLGAGETLALDEHGGGLRGGAGVSYGLAVDGGLLTPYGRWRAGAGNELGLRLRAGERRSWALGYGAAADEFKIEYRLGE</sequence>
<dbReference type="AlphaFoldDB" id="A0A930UCI6"/>
<gene>
    <name evidence="1" type="ORF">ISN26_03075</name>
</gene>
<keyword evidence="2" id="KW-1185">Reference proteome</keyword>
<protein>
    <recommendedName>
        <fullName evidence="3">Autotransporter domain-containing protein</fullName>
    </recommendedName>
</protein>
<reference evidence="1" key="1">
    <citation type="submission" date="2020-10" db="EMBL/GenBank/DDBJ databases">
        <title>An improved Amphimedon queenslandica hologenome assembly reveals how three proteobacterial symbionts can extend the metabolic phenotypic of their marine sponge host.</title>
        <authorList>
            <person name="Degnan B."/>
            <person name="Degnan S."/>
            <person name="Xiang X."/>
        </authorList>
    </citation>
    <scope>NUCLEOTIDE SEQUENCE</scope>
    <source>
        <strain evidence="1">AqS2</strain>
    </source>
</reference>
<feature type="non-terminal residue" evidence="1">
    <location>
        <position position="1"/>
    </location>
</feature>
<comment type="caution">
    <text evidence="1">The sequence shown here is derived from an EMBL/GenBank/DDBJ whole genome shotgun (WGS) entry which is preliminary data.</text>
</comment>
<name>A0A930UCI6_9GAMM</name>
<dbReference type="EMBL" id="JADHEI010000031">
    <property type="protein sequence ID" value="MBF2735058.1"/>
    <property type="molecule type" value="Genomic_DNA"/>
</dbReference>
<evidence type="ECO:0008006" key="3">
    <source>
        <dbReference type="Google" id="ProtNLM"/>
    </source>
</evidence>
<organism evidence="1 2">
    <name type="scientific">Candidatus Amphirhobacter heronislandensis</name>
    <dbReference type="NCBI Taxonomy" id="1732024"/>
    <lineage>
        <taxon>Bacteria</taxon>
        <taxon>Pseudomonadati</taxon>
        <taxon>Pseudomonadota</taxon>
        <taxon>Gammaproteobacteria</taxon>
        <taxon>Candidatus Tethybacterales</taxon>
        <taxon>Candidatus Tethybacteraceae</taxon>
        <taxon>Candidatus Amphirhobacter</taxon>
    </lineage>
</organism>
<dbReference type="Proteomes" id="UP000604381">
    <property type="component" value="Unassembled WGS sequence"/>
</dbReference>
<evidence type="ECO:0000313" key="1">
    <source>
        <dbReference type="EMBL" id="MBF2735058.1"/>
    </source>
</evidence>
<proteinExistence type="predicted"/>
<evidence type="ECO:0000313" key="2">
    <source>
        <dbReference type="Proteomes" id="UP000604381"/>
    </source>
</evidence>